<name>A0A084SNF7_9BACT</name>
<dbReference type="Proteomes" id="UP000028547">
    <property type="component" value="Unassembled WGS sequence"/>
</dbReference>
<protein>
    <recommendedName>
        <fullName evidence="3">Knr4/Smi1-like domain-containing protein</fullName>
    </recommendedName>
</protein>
<proteinExistence type="predicted"/>
<evidence type="ECO:0008006" key="3">
    <source>
        <dbReference type="Google" id="ProtNLM"/>
    </source>
</evidence>
<comment type="caution">
    <text evidence="1">The sequence shown here is derived from an EMBL/GenBank/DDBJ whole genome shotgun (WGS) entry which is preliminary data.</text>
</comment>
<evidence type="ECO:0000313" key="1">
    <source>
        <dbReference type="EMBL" id="KFA89992.1"/>
    </source>
</evidence>
<evidence type="ECO:0000313" key="2">
    <source>
        <dbReference type="Proteomes" id="UP000028547"/>
    </source>
</evidence>
<sequence>MASATWREDLKALLDGMDTWARQRGWRLVREPPLTREEVDALPRLLSGYPYELPTPYREEAFVVPESYRQFLLLHREVRLEHQPDGDEWETYQPFHIWTPTLESLTASWTPSGTTVDDREITTTDLISFADAYLGVEAARWCFYTRTEPKGGELPLLLEDNDYEALAGHYVDDGEWLDSNAPLTFGFDSFEAWFTRLCAVVRREDLDLNDYVAVGNAMLE</sequence>
<reference evidence="1 2" key="1">
    <citation type="submission" date="2014-07" db="EMBL/GenBank/DDBJ databases">
        <title>Draft Genome Sequence of Gephyronic Acid Producer, Cystobacter violaceus Strain Cb vi76.</title>
        <authorList>
            <person name="Stevens D.C."/>
            <person name="Young J."/>
            <person name="Carmichael R."/>
            <person name="Tan J."/>
            <person name="Taylor R.E."/>
        </authorList>
    </citation>
    <scope>NUCLEOTIDE SEQUENCE [LARGE SCALE GENOMIC DNA]</scope>
    <source>
        <strain evidence="1 2">Cb vi76</strain>
    </source>
</reference>
<dbReference type="AlphaFoldDB" id="A0A084SNF7"/>
<dbReference type="EMBL" id="JPMI01000227">
    <property type="protein sequence ID" value="KFA89992.1"/>
    <property type="molecule type" value="Genomic_DNA"/>
</dbReference>
<organism evidence="1 2">
    <name type="scientific">Archangium violaceum Cb vi76</name>
    <dbReference type="NCBI Taxonomy" id="1406225"/>
    <lineage>
        <taxon>Bacteria</taxon>
        <taxon>Pseudomonadati</taxon>
        <taxon>Myxococcota</taxon>
        <taxon>Myxococcia</taxon>
        <taxon>Myxococcales</taxon>
        <taxon>Cystobacterineae</taxon>
        <taxon>Archangiaceae</taxon>
        <taxon>Archangium</taxon>
    </lineage>
</organism>
<accession>A0A084SNF7</accession>
<gene>
    <name evidence="1" type="ORF">Q664_30850</name>
</gene>
<dbReference type="RefSeq" id="WP_043403476.1">
    <property type="nucleotide sequence ID" value="NZ_JPMI01000227.1"/>
</dbReference>